<dbReference type="PROSITE" id="PS50977">
    <property type="entry name" value="HTH_TETR_2"/>
    <property type="match status" value="1"/>
</dbReference>
<dbReference type="PROSITE" id="PS01081">
    <property type="entry name" value="HTH_TETR_1"/>
    <property type="match status" value="1"/>
</dbReference>
<comment type="caution">
    <text evidence="6">The sequence shown here is derived from an EMBL/GenBank/DDBJ whole genome shotgun (WGS) entry which is preliminary data.</text>
</comment>
<evidence type="ECO:0000313" key="6">
    <source>
        <dbReference type="EMBL" id="MDL9981334.1"/>
    </source>
</evidence>
<dbReference type="InterPro" id="IPR050109">
    <property type="entry name" value="HTH-type_TetR-like_transc_reg"/>
</dbReference>
<protein>
    <submittedName>
        <fullName evidence="6">Helix-turn-helix domain-containing protein</fullName>
    </submittedName>
</protein>
<dbReference type="Pfam" id="PF00440">
    <property type="entry name" value="TetR_N"/>
    <property type="match status" value="1"/>
</dbReference>
<evidence type="ECO:0000256" key="3">
    <source>
        <dbReference type="ARBA" id="ARBA00023163"/>
    </source>
</evidence>
<reference evidence="6 7" key="1">
    <citation type="submission" date="2023-06" db="EMBL/GenBank/DDBJ databases">
        <title>Microbacterium sp. nov., isolated from a waste landfill.</title>
        <authorList>
            <person name="Wen W."/>
        </authorList>
    </citation>
    <scope>NUCLEOTIDE SEQUENCE [LARGE SCALE GENOMIC DNA]</scope>
    <source>
        <strain evidence="6 7">ASV49</strain>
    </source>
</reference>
<accession>A0ABT7N3Q1</accession>
<keyword evidence="1" id="KW-0805">Transcription regulation</keyword>
<evidence type="ECO:0000313" key="7">
    <source>
        <dbReference type="Proteomes" id="UP001235064"/>
    </source>
</evidence>
<dbReference type="RefSeq" id="WP_286290416.1">
    <property type="nucleotide sequence ID" value="NZ_JASXSZ010000007.1"/>
</dbReference>
<dbReference type="PRINTS" id="PR00455">
    <property type="entry name" value="HTHTETR"/>
</dbReference>
<keyword evidence="2 4" id="KW-0238">DNA-binding</keyword>
<evidence type="ECO:0000259" key="5">
    <source>
        <dbReference type="PROSITE" id="PS50977"/>
    </source>
</evidence>
<dbReference type="PANTHER" id="PTHR30055">
    <property type="entry name" value="HTH-TYPE TRANSCRIPTIONAL REGULATOR RUTR"/>
    <property type="match status" value="1"/>
</dbReference>
<dbReference type="SUPFAM" id="SSF46689">
    <property type="entry name" value="Homeodomain-like"/>
    <property type="match status" value="1"/>
</dbReference>
<feature type="DNA-binding region" description="H-T-H motif" evidence="4">
    <location>
        <begin position="33"/>
        <end position="52"/>
    </location>
</feature>
<feature type="domain" description="HTH tetR-type" evidence="5">
    <location>
        <begin position="10"/>
        <end position="70"/>
    </location>
</feature>
<evidence type="ECO:0000256" key="1">
    <source>
        <dbReference type="ARBA" id="ARBA00023015"/>
    </source>
</evidence>
<proteinExistence type="predicted"/>
<dbReference type="Gene3D" id="1.10.357.10">
    <property type="entry name" value="Tetracycline Repressor, domain 2"/>
    <property type="match status" value="1"/>
</dbReference>
<dbReference type="EMBL" id="JASXSZ010000007">
    <property type="protein sequence ID" value="MDL9981334.1"/>
    <property type="molecule type" value="Genomic_DNA"/>
</dbReference>
<dbReference type="InterPro" id="IPR023772">
    <property type="entry name" value="DNA-bd_HTH_TetR-type_CS"/>
</dbReference>
<evidence type="ECO:0000256" key="2">
    <source>
        <dbReference type="ARBA" id="ARBA00023125"/>
    </source>
</evidence>
<dbReference type="PANTHER" id="PTHR30055:SF234">
    <property type="entry name" value="HTH-TYPE TRANSCRIPTIONAL REGULATOR BETI"/>
    <property type="match status" value="1"/>
</dbReference>
<name>A0ABT7N3Q1_9MICO</name>
<keyword evidence="3" id="KW-0804">Transcription</keyword>
<evidence type="ECO:0000256" key="4">
    <source>
        <dbReference type="PROSITE-ProRule" id="PRU00335"/>
    </source>
</evidence>
<dbReference type="Proteomes" id="UP001235064">
    <property type="component" value="Unassembled WGS sequence"/>
</dbReference>
<organism evidence="6 7">
    <name type="scientific">Microbacterium candidum</name>
    <dbReference type="NCBI Taxonomy" id="3041922"/>
    <lineage>
        <taxon>Bacteria</taxon>
        <taxon>Bacillati</taxon>
        <taxon>Actinomycetota</taxon>
        <taxon>Actinomycetes</taxon>
        <taxon>Micrococcales</taxon>
        <taxon>Microbacteriaceae</taxon>
        <taxon>Microbacterium</taxon>
    </lineage>
</organism>
<dbReference type="InterPro" id="IPR009057">
    <property type="entry name" value="Homeodomain-like_sf"/>
</dbReference>
<sequence>MAGLREQKRERTRALLVESANRLFRERGYAATTMADIAAASDVSTRTAFSYFPAKDDLLFPDGDERIRAAVAELEDRGDDEEPVAVLVRALQRADVAATDLVTDRASLRVALIRTEPSVRGRALRMLADAQAAIGQALHRAYPDRYTEVQAAALVGAFVGAASGAVTAIIDGMPDATEDERRAALASAVAEALAPWTSAERNA</sequence>
<dbReference type="InterPro" id="IPR001647">
    <property type="entry name" value="HTH_TetR"/>
</dbReference>
<dbReference type="Gene3D" id="1.10.10.60">
    <property type="entry name" value="Homeodomain-like"/>
    <property type="match status" value="1"/>
</dbReference>
<keyword evidence="7" id="KW-1185">Reference proteome</keyword>
<gene>
    <name evidence="6" type="ORF">QSV35_18540</name>
</gene>